<reference evidence="8" key="1">
    <citation type="submission" date="2025-08" db="UniProtKB">
        <authorList>
            <consortium name="RefSeq"/>
        </authorList>
    </citation>
    <scope>IDENTIFICATION</scope>
</reference>
<evidence type="ECO:0000256" key="1">
    <source>
        <dbReference type="ARBA" id="ARBA00004141"/>
    </source>
</evidence>
<comment type="similarity">
    <text evidence="2 6">Belongs to the tetraspanin (TM4SF) family.</text>
</comment>
<dbReference type="GeneID" id="106814678"/>
<evidence type="ECO:0000256" key="3">
    <source>
        <dbReference type="ARBA" id="ARBA00022692"/>
    </source>
</evidence>
<gene>
    <name evidence="8" type="primary">LOC106814678</name>
</gene>
<proteinExistence type="inferred from homology"/>
<evidence type="ECO:0000256" key="6">
    <source>
        <dbReference type="RuleBase" id="RU361218"/>
    </source>
</evidence>
<dbReference type="Proteomes" id="UP000695022">
    <property type="component" value="Unplaced"/>
</dbReference>
<name>A0ABM1EQN8_PRICU</name>
<dbReference type="Gene3D" id="1.10.1450.10">
    <property type="entry name" value="Tetraspanin"/>
    <property type="match status" value="1"/>
</dbReference>
<dbReference type="PIRSF" id="PIRSF002419">
    <property type="entry name" value="Tetraspanin"/>
    <property type="match status" value="1"/>
</dbReference>
<dbReference type="InterPro" id="IPR018499">
    <property type="entry name" value="Tetraspanin/Peripherin"/>
</dbReference>
<dbReference type="InterPro" id="IPR008952">
    <property type="entry name" value="Tetraspanin_EC2_sf"/>
</dbReference>
<feature type="transmembrane region" description="Helical" evidence="6">
    <location>
        <begin position="54"/>
        <end position="82"/>
    </location>
</feature>
<dbReference type="Pfam" id="PF00335">
    <property type="entry name" value="Tetraspanin"/>
    <property type="match status" value="1"/>
</dbReference>
<keyword evidence="7" id="KW-1185">Reference proteome</keyword>
<evidence type="ECO:0000256" key="5">
    <source>
        <dbReference type="ARBA" id="ARBA00023136"/>
    </source>
</evidence>
<keyword evidence="4 6" id="KW-1133">Transmembrane helix</keyword>
<dbReference type="SUPFAM" id="SSF48652">
    <property type="entry name" value="Tetraspanin"/>
    <property type="match status" value="1"/>
</dbReference>
<dbReference type="PANTHER" id="PTHR19282:SF544">
    <property type="entry name" value="TETRASPANIN"/>
    <property type="match status" value="1"/>
</dbReference>
<evidence type="ECO:0000313" key="7">
    <source>
        <dbReference type="Proteomes" id="UP000695022"/>
    </source>
</evidence>
<feature type="transmembrane region" description="Helical" evidence="6">
    <location>
        <begin position="17"/>
        <end position="42"/>
    </location>
</feature>
<evidence type="ECO:0000313" key="8">
    <source>
        <dbReference type="RefSeq" id="XP_014674509.1"/>
    </source>
</evidence>
<organism evidence="7 8">
    <name type="scientific">Priapulus caudatus</name>
    <name type="common">Priapulid worm</name>
    <dbReference type="NCBI Taxonomy" id="37621"/>
    <lineage>
        <taxon>Eukaryota</taxon>
        <taxon>Metazoa</taxon>
        <taxon>Ecdysozoa</taxon>
        <taxon>Scalidophora</taxon>
        <taxon>Priapulida</taxon>
        <taxon>Priapulimorpha</taxon>
        <taxon>Priapulimorphida</taxon>
        <taxon>Priapulidae</taxon>
        <taxon>Priapulus</taxon>
    </lineage>
</organism>
<dbReference type="PANTHER" id="PTHR19282">
    <property type="entry name" value="TETRASPANIN"/>
    <property type="match status" value="1"/>
</dbReference>
<keyword evidence="5 6" id="KW-0472">Membrane</keyword>
<protein>
    <recommendedName>
        <fullName evidence="6">Tetraspanin</fullName>
    </recommendedName>
</protein>
<comment type="subcellular location">
    <subcellularLocation>
        <location evidence="1 6">Membrane</location>
        <topology evidence="1 6">Multi-pass membrane protein</topology>
    </subcellularLocation>
</comment>
<feature type="transmembrane region" description="Helical" evidence="6">
    <location>
        <begin position="89"/>
        <end position="113"/>
    </location>
</feature>
<sequence length="255" mass="28075">MAKQESEGCCSVDFLKYILFIFTFFFLLAGIAVLGVGVWSVIGNERYISLLSSGALAATAYLLIVAGCLVICLTIVGCCGLIRSDRCCILVFAIFLILVFVLEAVTGILAYIYKDQLSSEIVADLRDSFGNNYMYDKDMTAAIDDLQEEWLCCGAGDPNDWRTSRWIMENKGTDGFNNLVPDSCCKTVMNTCGQNDHPSNIHSPGCVLAMENKVENNLVIVGAVALGFCALQVIGILFSCCLYRQLRKSDKYNYE</sequence>
<evidence type="ECO:0000256" key="2">
    <source>
        <dbReference type="ARBA" id="ARBA00006840"/>
    </source>
</evidence>
<keyword evidence="3 6" id="KW-0812">Transmembrane</keyword>
<dbReference type="RefSeq" id="XP_014674509.1">
    <property type="nucleotide sequence ID" value="XM_014819023.1"/>
</dbReference>
<evidence type="ECO:0000256" key="4">
    <source>
        <dbReference type="ARBA" id="ARBA00022989"/>
    </source>
</evidence>
<feature type="transmembrane region" description="Helical" evidence="6">
    <location>
        <begin position="218"/>
        <end position="243"/>
    </location>
</feature>
<accession>A0ABM1EQN8</accession>
<dbReference type="PRINTS" id="PR00259">
    <property type="entry name" value="TMFOUR"/>
</dbReference>
<dbReference type="InterPro" id="IPR000301">
    <property type="entry name" value="Tetraspanin_animals"/>
</dbReference>